<evidence type="ECO:0000259" key="3">
    <source>
        <dbReference type="Pfam" id="PF00188"/>
    </source>
</evidence>
<dbReference type="RefSeq" id="WP_189886287.1">
    <property type="nucleotide sequence ID" value="NZ_BMVN01000009.1"/>
</dbReference>
<dbReference type="Pfam" id="PF04542">
    <property type="entry name" value="Sigma70_r2"/>
    <property type="match status" value="1"/>
</dbReference>
<evidence type="ECO:0000256" key="2">
    <source>
        <dbReference type="SAM" id="MobiDB-lite"/>
    </source>
</evidence>
<comment type="similarity">
    <text evidence="1">Belongs to the sigma-70 factor family. ECF subfamily.</text>
</comment>
<dbReference type="InterPro" id="IPR014284">
    <property type="entry name" value="RNA_pol_sigma-70_dom"/>
</dbReference>
<dbReference type="NCBIfam" id="TIGR02937">
    <property type="entry name" value="sigma70-ECF"/>
    <property type="match status" value="1"/>
</dbReference>
<feature type="compositionally biased region" description="Gly residues" evidence="2">
    <location>
        <begin position="329"/>
        <end position="340"/>
    </location>
</feature>
<feature type="compositionally biased region" description="Low complexity" evidence="2">
    <location>
        <begin position="431"/>
        <end position="441"/>
    </location>
</feature>
<feature type="region of interest" description="Disordered" evidence="2">
    <location>
        <begin position="361"/>
        <end position="482"/>
    </location>
</feature>
<evidence type="ECO:0000313" key="6">
    <source>
        <dbReference type="Proteomes" id="UP000653644"/>
    </source>
</evidence>
<dbReference type="InterPro" id="IPR000838">
    <property type="entry name" value="RNA_pol_sigma70_ECF_CS"/>
</dbReference>
<feature type="region of interest" description="Disordered" evidence="2">
    <location>
        <begin position="277"/>
        <end position="340"/>
    </location>
</feature>
<dbReference type="EMBL" id="BMVN01000009">
    <property type="protein sequence ID" value="GHA24273.1"/>
    <property type="molecule type" value="Genomic_DNA"/>
</dbReference>
<dbReference type="Pfam" id="PF00188">
    <property type="entry name" value="CAP"/>
    <property type="match status" value="1"/>
</dbReference>
<keyword evidence="1" id="KW-0238">DNA-binding</keyword>
<dbReference type="SUPFAM" id="SSF88946">
    <property type="entry name" value="Sigma2 domain of RNA polymerase sigma factors"/>
    <property type="match status" value="1"/>
</dbReference>
<feature type="compositionally biased region" description="Gly residues" evidence="2">
    <location>
        <begin position="285"/>
        <end position="306"/>
    </location>
</feature>
<feature type="domain" description="SCP" evidence="3">
    <location>
        <begin position="595"/>
        <end position="709"/>
    </location>
</feature>
<evidence type="ECO:0000256" key="1">
    <source>
        <dbReference type="RuleBase" id="RU000716"/>
    </source>
</evidence>
<evidence type="ECO:0000313" key="5">
    <source>
        <dbReference type="EMBL" id="GHA24273.1"/>
    </source>
</evidence>
<dbReference type="PROSITE" id="PS01063">
    <property type="entry name" value="SIGMA70_ECF"/>
    <property type="match status" value="1"/>
</dbReference>
<reference evidence="6" key="1">
    <citation type="journal article" date="2019" name="Int. J. Syst. Evol. Microbiol.">
        <title>The Global Catalogue of Microorganisms (GCM) 10K type strain sequencing project: providing services to taxonomists for standard genome sequencing and annotation.</title>
        <authorList>
            <consortium name="The Broad Institute Genomics Platform"/>
            <consortium name="The Broad Institute Genome Sequencing Center for Infectious Disease"/>
            <person name="Wu L."/>
            <person name="Ma J."/>
        </authorList>
    </citation>
    <scope>NUCLEOTIDE SEQUENCE [LARGE SCALE GENOMIC DNA]</scope>
    <source>
        <strain evidence="6">JCM 4733</strain>
    </source>
</reference>
<dbReference type="Gene3D" id="1.10.10.10">
    <property type="entry name" value="Winged helix-like DNA-binding domain superfamily/Winged helix DNA-binding domain"/>
    <property type="match status" value="1"/>
</dbReference>
<dbReference type="InterPro" id="IPR035940">
    <property type="entry name" value="CAP_sf"/>
</dbReference>
<feature type="region of interest" description="Disordered" evidence="2">
    <location>
        <begin position="526"/>
        <end position="588"/>
    </location>
</feature>
<sequence length="713" mass="72286">MRTQHTVDPAALVNAARAGDPAAQDALVGAYLPLVYNIVGRALNGSVDVDDVVQETMLRALGSLGDLRTPESFRSWLVAIAMNRVRAHWQDRRLAPDAVEESGDVADPGADFVDLTIVRLQLSGQRQETARATRWLEPDDREVLSLWWLECAGELTRAEVAAALGVSPQHTAVRVQRMKARLEAARVVVRALDTRPACEELRAVLAPWEGLPSALWRKRIARHARACPRCGGLWSGLLPAEGLLAGLALVAVSSALLATTRSATATLTVGAAPQLTHLGPDTNAGAGGPGYGTAGSDGGATGGDHGATGPDHGAVGAGQGAVGSDQGAVGPGDGVFGPGDGAVGLGHGTFGSDHNTFGADHGAFGSGHGTSGSDHGTFGSDHGTFGADHGTFGSGHGTAGSEGATATGSAHAASGSNPGSPDSYMGSAESEPGAAQADAGSAGAGVGGSEPAAPVGLRAASRRRTTGRGEARRRRRVRRRAVGGAVVAACVAGGGLWYFGTDSGPAETREATAARTAGAPVVDLAEPSAVETSSSPSASPSPSPTTKKPGASKSPRPTRKSATPRAEPAAPTTPRASRTPQAQPAPTGTVAQVVALVNKERAAAGCGPVTEDPQLDKAAQGHSDDMAARGFFDHTDPDGDGPGERITAAGYRWSTYGENIAKGQQTPQAVMDSWMNSPGHRANILNCAFKDIGVGAHDGSGGPWWTQAFGAEL</sequence>
<dbReference type="PANTHER" id="PTHR31157">
    <property type="entry name" value="SCP DOMAIN-CONTAINING PROTEIN"/>
    <property type="match status" value="1"/>
</dbReference>
<keyword evidence="1" id="KW-0805">Transcription regulation</keyword>
<keyword evidence="1" id="KW-0804">Transcription</keyword>
<dbReference type="InterPro" id="IPR036388">
    <property type="entry name" value="WH-like_DNA-bd_sf"/>
</dbReference>
<feature type="compositionally biased region" description="Basic residues" evidence="2">
    <location>
        <begin position="460"/>
        <end position="481"/>
    </location>
</feature>
<protein>
    <recommendedName>
        <fullName evidence="1">RNA polymerase sigma factor</fullName>
    </recommendedName>
</protein>
<name>A0ABQ3CL15_9ACTN</name>
<feature type="domain" description="RNA polymerase sigma-70 region 2" evidence="4">
    <location>
        <begin position="27"/>
        <end position="93"/>
    </location>
</feature>
<organism evidence="5 6">
    <name type="scientific">Streptomyces canarius</name>
    <dbReference type="NCBI Taxonomy" id="285453"/>
    <lineage>
        <taxon>Bacteria</taxon>
        <taxon>Bacillati</taxon>
        <taxon>Actinomycetota</taxon>
        <taxon>Actinomycetes</taxon>
        <taxon>Kitasatosporales</taxon>
        <taxon>Streptomycetaceae</taxon>
        <taxon>Streptomyces</taxon>
    </lineage>
</organism>
<dbReference type="Gene3D" id="1.10.1740.10">
    <property type="match status" value="1"/>
</dbReference>
<evidence type="ECO:0000259" key="4">
    <source>
        <dbReference type="Pfam" id="PF04542"/>
    </source>
</evidence>
<gene>
    <name evidence="5" type="ORF">GCM10010345_31390</name>
</gene>
<feature type="compositionally biased region" description="Low complexity" evidence="2">
    <location>
        <begin position="371"/>
        <end position="383"/>
    </location>
</feature>
<dbReference type="InterPro" id="IPR014044">
    <property type="entry name" value="CAP_dom"/>
</dbReference>
<dbReference type="InterPro" id="IPR007627">
    <property type="entry name" value="RNA_pol_sigma70_r2"/>
</dbReference>
<comment type="caution">
    <text evidence="5">The sequence shown here is derived from an EMBL/GenBank/DDBJ whole genome shotgun (WGS) entry which is preliminary data.</text>
</comment>
<dbReference type="PANTHER" id="PTHR31157:SF1">
    <property type="entry name" value="SCP DOMAIN-CONTAINING PROTEIN"/>
    <property type="match status" value="1"/>
</dbReference>
<dbReference type="SUPFAM" id="SSF55797">
    <property type="entry name" value="PR-1-like"/>
    <property type="match status" value="1"/>
</dbReference>
<dbReference type="CDD" id="cd05379">
    <property type="entry name" value="CAP_bacterial"/>
    <property type="match status" value="1"/>
</dbReference>
<feature type="compositionally biased region" description="Low complexity" evidence="2">
    <location>
        <begin position="527"/>
        <end position="580"/>
    </location>
</feature>
<accession>A0ABQ3CL15</accession>
<feature type="compositionally biased region" description="Low complexity" evidence="2">
    <location>
        <begin position="449"/>
        <end position="459"/>
    </location>
</feature>
<keyword evidence="1" id="KW-0731">Sigma factor</keyword>
<feature type="compositionally biased region" description="Low complexity" evidence="2">
    <location>
        <begin position="401"/>
        <end position="416"/>
    </location>
</feature>
<dbReference type="Gene3D" id="3.40.33.10">
    <property type="entry name" value="CAP"/>
    <property type="match status" value="1"/>
</dbReference>
<keyword evidence="6" id="KW-1185">Reference proteome</keyword>
<proteinExistence type="inferred from homology"/>
<dbReference type="Proteomes" id="UP000653644">
    <property type="component" value="Unassembled WGS sequence"/>
</dbReference>
<dbReference type="InterPro" id="IPR013325">
    <property type="entry name" value="RNA_pol_sigma_r2"/>
</dbReference>